<keyword evidence="3" id="KW-1185">Reference proteome</keyword>
<evidence type="ECO:0000313" key="3">
    <source>
        <dbReference type="Proteomes" id="UP001249076"/>
    </source>
</evidence>
<dbReference type="InterPro" id="IPR002763">
    <property type="entry name" value="DUF72"/>
</dbReference>
<dbReference type="Proteomes" id="UP001249076">
    <property type="component" value="Unassembled WGS sequence"/>
</dbReference>
<dbReference type="AlphaFoldDB" id="A0AAJ2BMS0"/>
<accession>A0AAJ2BMS0</accession>
<organism evidence="1 4">
    <name type="scientific">Acidovorax delafieldii</name>
    <name type="common">Pseudomonas delafieldii</name>
    <dbReference type="NCBI Taxonomy" id="47920"/>
    <lineage>
        <taxon>Bacteria</taxon>
        <taxon>Pseudomonadati</taxon>
        <taxon>Pseudomonadota</taxon>
        <taxon>Betaproteobacteria</taxon>
        <taxon>Burkholderiales</taxon>
        <taxon>Comamonadaceae</taxon>
        <taxon>Acidovorax</taxon>
    </lineage>
</organism>
<dbReference type="Proteomes" id="UP001253458">
    <property type="component" value="Unassembled WGS sequence"/>
</dbReference>
<name>A0AAJ2BMS0_ACIDE</name>
<dbReference type="EMBL" id="JAVDTL010000001">
    <property type="protein sequence ID" value="MDR6765082.1"/>
    <property type="molecule type" value="Genomic_DNA"/>
</dbReference>
<evidence type="ECO:0000313" key="4">
    <source>
        <dbReference type="Proteomes" id="UP001253458"/>
    </source>
</evidence>
<dbReference type="SUPFAM" id="SSF117396">
    <property type="entry name" value="TM1631-like"/>
    <property type="match status" value="1"/>
</dbReference>
<evidence type="ECO:0000313" key="1">
    <source>
        <dbReference type="EMBL" id="MDR6765082.1"/>
    </source>
</evidence>
<sequence>MDTPVSTPQSEISASNPRIRVGIGGWTFEPWRGSFYPAGLAHSKELQYASRQLTAIEVNGTYYSTFKPPTFAKWRDETPEGFVFSLKANRFATHRRVLADAGVSIARFVDSGISELRDKLGPIVWQFMPTKAFEPGDFEAFLALLPQQVEGLRLRHALDARHPSFATPAFVALARRYGCVPVYTDSDRFPAIADAEADFAYLRLMRGQADVPTGYTADAIAQWAQGVRTWTSGERSRDVFVYFINGAKERAPAGAMELLRQLGATPSRAV</sequence>
<dbReference type="PANTHER" id="PTHR30348:SF4">
    <property type="entry name" value="DUF72 DOMAIN-CONTAINING PROTEIN"/>
    <property type="match status" value="1"/>
</dbReference>
<dbReference type="Pfam" id="PF01904">
    <property type="entry name" value="DUF72"/>
    <property type="match status" value="1"/>
</dbReference>
<dbReference type="EMBL" id="JAVDTS010000001">
    <property type="protein sequence ID" value="MDR6835519.1"/>
    <property type="molecule type" value="Genomic_DNA"/>
</dbReference>
<comment type="caution">
    <text evidence="1">The sequence shown here is derived from an EMBL/GenBank/DDBJ whole genome shotgun (WGS) entry which is preliminary data.</text>
</comment>
<evidence type="ECO:0000313" key="2">
    <source>
        <dbReference type="EMBL" id="MDR6835519.1"/>
    </source>
</evidence>
<reference evidence="1 3" key="1">
    <citation type="submission" date="2023-07" db="EMBL/GenBank/DDBJ databases">
        <title>Sorghum-associated microbial communities from plants grown in Nebraska, USA.</title>
        <authorList>
            <person name="Schachtman D."/>
        </authorList>
    </citation>
    <scope>NUCLEOTIDE SEQUENCE</scope>
    <source>
        <strain evidence="2 3">BE105</strain>
        <strain evidence="1">BE69</strain>
    </source>
</reference>
<gene>
    <name evidence="1" type="ORF">J2W88_000340</name>
    <name evidence="2" type="ORF">J2W93_000340</name>
</gene>
<proteinExistence type="predicted"/>
<protein>
    <submittedName>
        <fullName evidence="1">Uncharacterized protein YecE (DUF72 family)</fullName>
    </submittedName>
</protein>
<dbReference type="PANTHER" id="PTHR30348">
    <property type="entry name" value="UNCHARACTERIZED PROTEIN YECE"/>
    <property type="match status" value="1"/>
</dbReference>
<dbReference type="RefSeq" id="WP_310045847.1">
    <property type="nucleotide sequence ID" value="NZ_JAVDTL010000001.1"/>
</dbReference>
<dbReference type="Gene3D" id="3.20.20.410">
    <property type="entry name" value="Protein of unknown function UPF0759"/>
    <property type="match status" value="1"/>
</dbReference>
<dbReference type="InterPro" id="IPR036520">
    <property type="entry name" value="UPF0759_sf"/>
</dbReference>